<accession>A0A6L2LFF3</accession>
<dbReference type="InterPro" id="IPR036397">
    <property type="entry name" value="RNaseH_sf"/>
</dbReference>
<dbReference type="EMBL" id="BKCJ010004091">
    <property type="protein sequence ID" value="GEU58965.1"/>
    <property type="molecule type" value="Genomic_DNA"/>
</dbReference>
<dbReference type="InterPro" id="IPR012337">
    <property type="entry name" value="RNaseH-like_sf"/>
</dbReference>
<sequence>MHEHHWIELFSDYDCEFCYHLGKAKVVADALSRKERIKPRRVRAMNMTIQLSIKDKILATQNKASEVVNAPVEMLKCFTSLKIKAKHQRPVGLLQQPEIPEWKWERLAMDFVMKLPRTSSEHDSVWSMQEALGTQFHMSTAYHPQTDGQSEHNVQTFEDMAEVREGQLIGHEIVQETTKKISQIKDRLKDEQPVEIVEHEIKKPKRRSVTMLMIVNFYVKHSIVLLFLELFHLNASIYVGIFPGEMQELASKLQELSDKGLIRPSSSPWGAPGITPEGLGYLFGYEYCVSFAD</sequence>
<dbReference type="AlphaFoldDB" id="A0A6L2LFF3"/>
<gene>
    <name evidence="1" type="ORF">Tci_030943</name>
</gene>
<dbReference type="PANTHER" id="PTHR45835">
    <property type="entry name" value="YALI0A06105P"/>
    <property type="match status" value="1"/>
</dbReference>
<protein>
    <recommendedName>
        <fullName evidence="2">Reverse transcriptase domain-containing protein</fullName>
    </recommendedName>
</protein>
<reference evidence="1" key="1">
    <citation type="journal article" date="2019" name="Sci. Rep.">
        <title>Draft genome of Tanacetum cinerariifolium, the natural source of mosquito coil.</title>
        <authorList>
            <person name="Yamashiro T."/>
            <person name="Shiraishi A."/>
            <person name="Satake H."/>
            <person name="Nakayama K."/>
        </authorList>
    </citation>
    <scope>NUCLEOTIDE SEQUENCE</scope>
</reference>
<dbReference type="GO" id="GO:0003676">
    <property type="term" value="F:nucleic acid binding"/>
    <property type="evidence" value="ECO:0007669"/>
    <property type="project" value="InterPro"/>
</dbReference>
<organism evidence="1">
    <name type="scientific">Tanacetum cinerariifolium</name>
    <name type="common">Dalmatian daisy</name>
    <name type="synonym">Chrysanthemum cinerariifolium</name>
    <dbReference type="NCBI Taxonomy" id="118510"/>
    <lineage>
        <taxon>Eukaryota</taxon>
        <taxon>Viridiplantae</taxon>
        <taxon>Streptophyta</taxon>
        <taxon>Embryophyta</taxon>
        <taxon>Tracheophyta</taxon>
        <taxon>Spermatophyta</taxon>
        <taxon>Magnoliopsida</taxon>
        <taxon>eudicotyledons</taxon>
        <taxon>Gunneridae</taxon>
        <taxon>Pentapetalae</taxon>
        <taxon>asterids</taxon>
        <taxon>campanulids</taxon>
        <taxon>Asterales</taxon>
        <taxon>Asteraceae</taxon>
        <taxon>Asteroideae</taxon>
        <taxon>Anthemideae</taxon>
        <taxon>Anthemidinae</taxon>
        <taxon>Tanacetum</taxon>
    </lineage>
</organism>
<evidence type="ECO:0000313" key="1">
    <source>
        <dbReference type="EMBL" id="GEU58965.1"/>
    </source>
</evidence>
<proteinExistence type="predicted"/>
<comment type="caution">
    <text evidence="1">The sequence shown here is derived from an EMBL/GenBank/DDBJ whole genome shotgun (WGS) entry which is preliminary data.</text>
</comment>
<dbReference type="PANTHER" id="PTHR45835:SF101">
    <property type="entry name" value="NUCLEOTIDYLTRANSFERASE, RIBONUCLEASE H"/>
    <property type="match status" value="1"/>
</dbReference>
<name>A0A6L2LFF3_TANCI</name>
<evidence type="ECO:0008006" key="2">
    <source>
        <dbReference type="Google" id="ProtNLM"/>
    </source>
</evidence>
<dbReference type="SUPFAM" id="SSF53098">
    <property type="entry name" value="Ribonuclease H-like"/>
    <property type="match status" value="1"/>
</dbReference>
<dbReference type="Gene3D" id="3.30.420.10">
    <property type="entry name" value="Ribonuclease H-like superfamily/Ribonuclease H"/>
    <property type="match status" value="1"/>
</dbReference>